<organism evidence="2 3">
    <name type="scientific">Trachymyrmex septentrionalis</name>
    <dbReference type="NCBI Taxonomy" id="34720"/>
    <lineage>
        <taxon>Eukaryota</taxon>
        <taxon>Metazoa</taxon>
        <taxon>Ecdysozoa</taxon>
        <taxon>Arthropoda</taxon>
        <taxon>Hexapoda</taxon>
        <taxon>Insecta</taxon>
        <taxon>Pterygota</taxon>
        <taxon>Neoptera</taxon>
        <taxon>Endopterygota</taxon>
        <taxon>Hymenoptera</taxon>
        <taxon>Apocrita</taxon>
        <taxon>Aculeata</taxon>
        <taxon>Formicoidea</taxon>
        <taxon>Formicidae</taxon>
        <taxon>Myrmicinae</taxon>
        <taxon>Trachymyrmex</taxon>
    </lineage>
</organism>
<evidence type="ECO:0000313" key="2">
    <source>
        <dbReference type="EMBL" id="KYN45151.1"/>
    </source>
</evidence>
<dbReference type="AlphaFoldDB" id="A0A195FXJ7"/>
<name>A0A195FXJ7_9HYME</name>
<feature type="compositionally biased region" description="Polar residues" evidence="1">
    <location>
        <begin position="21"/>
        <end position="47"/>
    </location>
</feature>
<keyword evidence="3" id="KW-1185">Reference proteome</keyword>
<protein>
    <submittedName>
        <fullName evidence="2">Uncharacterized protein</fullName>
    </submittedName>
</protein>
<feature type="region of interest" description="Disordered" evidence="1">
    <location>
        <begin position="21"/>
        <end position="54"/>
    </location>
</feature>
<evidence type="ECO:0000256" key="1">
    <source>
        <dbReference type="SAM" id="MobiDB-lite"/>
    </source>
</evidence>
<evidence type="ECO:0000313" key="3">
    <source>
        <dbReference type="Proteomes" id="UP000078541"/>
    </source>
</evidence>
<sequence>MSDLIPKSVQDVQDASFNVTGRNHEFNSNTSQKSILDSDTSSNSLNANKFRPDFPKSARKVNQALVKNNTNTATMNDLTETVNRIFPNSQNLQEPALKISQRLFDTNLAPIIPKIISNVHENANQYILSQNTQNIRTLLDKNNDIKQKLFDSNIENMNTQIDKQNNLPLVKILSNSKNIVEPMSKVLPETAKGPKSNLLFQDIIAPLKSVEERNQFDAGTSGKKLQETRVNDLSTNENNSTVDDSKKQSILKNSTFPFLRFLSDLNELENNNNKTKIDSSSIQINESANSSIDEELSIKEESKLTDVATSVLPNQIEFNTLTSITEHQIKSLDGVQDSKNINDVIKSDLENGKNLQDNLSVNDRINRLSENQITRIDDNLLDSNNCSLINNLKNEDLYVQLSEAKLQEISDQLINALQPIIEKRMDNNQTYMTGYYNK</sequence>
<dbReference type="EMBL" id="KQ981193">
    <property type="protein sequence ID" value="KYN45151.1"/>
    <property type="molecule type" value="Genomic_DNA"/>
</dbReference>
<accession>A0A195FXJ7</accession>
<gene>
    <name evidence="2" type="ORF">ALC56_00401</name>
</gene>
<proteinExistence type="predicted"/>
<dbReference type="Proteomes" id="UP000078541">
    <property type="component" value="Unassembled WGS sequence"/>
</dbReference>
<reference evidence="2 3" key="1">
    <citation type="submission" date="2016-03" db="EMBL/GenBank/DDBJ databases">
        <title>Trachymyrmex septentrionalis WGS genome.</title>
        <authorList>
            <person name="Nygaard S."/>
            <person name="Hu H."/>
            <person name="Boomsma J."/>
            <person name="Zhang G."/>
        </authorList>
    </citation>
    <scope>NUCLEOTIDE SEQUENCE [LARGE SCALE GENOMIC DNA]</scope>
    <source>
        <strain evidence="2">Tsep2-gDNA-1</strain>
        <tissue evidence="2">Whole body</tissue>
    </source>
</reference>